<sequence>MVTGEAFQLVSQTSTERDGQENETNKIRTIYSKLDSDRKKTCLGGTLKRWHTAFLTPRGQSFSWYRTKQLCGRLSASV</sequence>
<dbReference type="EMBL" id="VHII01000011">
    <property type="protein sequence ID" value="KAF1383273.1"/>
    <property type="molecule type" value="Genomic_DNA"/>
</dbReference>
<proteinExistence type="predicted"/>
<dbReference type="Proteomes" id="UP000465112">
    <property type="component" value="Chromosome 11"/>
</dbReference>
<evidence type="ECO:0000256" key="1">
    <source>
        <dbReference type="SAM" id="MobiDB-lite"/>
    </source>
</evidence>
<name>A0A6A5F374_PERFL</name>
<organism evidence="2 3">
    <name type="scientific">Perca fluviatilis</name>
    <name type="common">European perch</name>
    <dbReference type="NCBI Taxonomy" id="8168"/>
    <lineage>
        <taxon>Eukaryota</taxon>
        <taxon>Metazoa</taxon>
        <taxon>Chordata</taxon>
        <taxon>Craniata</taxon>
        <taxon>Vertebrata</taxon>
        <taxon>Euteleostomi</taxon>
        <taxon>Actinopterygii</taxon>
        <taxon>Neopterygii</taxon>
        <taxon>Teleostei</taxon>
        <taxon>Neoteleostei</taxon>
        <taxon>Acanthomorphata</taxon>
        <taxon>Eupercaria</taxon>
        <taxon>Perciformes</taxon>
        <taxon>Percoidei</taxon>
        <taxon>Percidae</taxon>
        <taxon>Percinae</taxon>
        <taxon>Perca</taxon>
    </lineage>
</organism>
<feature type="compositionally biased region" description="Basic and acidic residues" evidence="1">
    <location>
        <begin position="15"/>
        <end position="24"/>
    </location>
</feature>
<feature type="region of interest" description="Disordered" evidence="1">
    <location>
        <begin position="1"/>
        <end position="24"/>
    </location>
</feature>
<evidence type="ECO:0000313" key="3">
    <source>
        <dbReference type="Proteomes" id="UP000465112"/>
    </source>
</evidence>
<comment type="caution">
    <text evidence="2">The sequence shown here is derived from an EMBL/GenBank/DDBJ whole genome shotgun (WGS) entry which is preliminary data.</text>
</comment>
<protein>
    <submittedName>
        <fullName evidence="2">Uncharacterized protein</fullName>
    </submittedName>
</protein>
<reference evidence="2 3" key="1">
    <citation type="submission" date="2019-06" db="EMBL/GenBank/DDBJ databases">
        <title>A chromosome-scale genome assembly of the European perch, Perca fluviatilis.</title>
        <authorList>
            <person name="Roques C."/>
            <person name="Zahm M."/>
            <person name="Cabau C."/>
            <person name="Klopp C."/>
            <person name="Bouchez O."/>
            <person name="Donnadieu C."/>
            <person name="Kuhl H."/>
            <person name="Gislard M."/>
            <person name="Guendouz S."/>
            <person name="Journot L."/>
            <person name="Haffray P."/>
            <person name="Bestin A."/>
            <person name="Morvezen R."/>
            <person name="Feron R."/>
            <person name="Wen M."/>
            <person name="Jouanno E."/>
            <person name="Herpin A."/>
            <person name="Schartl M."/>
            <person name="Postlethwait J."/>
            <person name="Schaerlinger B."/>
            <person name="Chardard D."/>
            <person name="Lecocq T."/>
            <person name="Poncet C."/>
            <person name="Jaffrelo L."/>
            <person name="Lampietro C."/>
            <person name="Guiguen Y."/>
        </authorList>
    </citation>
    <scope>NUCLEOTIDE SEQUENCE [LARGE SCALE GENOMIC DNA]</scope>
    <source>
        <tissue evidence="2">Blood</tissue>
    </source>
</reference>
<dbReference type="AlphaFoldDB" id="A0A6A5F374"/>
<keyword evidence="3" id="KW-1185">Reference proteome</keyword>
<gene>
    <name evidence="2" type="ORF">PFLUV_G00130030</name>
</gene>
<evidence type="ECO:0000313" key="2">
    <source>
        <dbReference type="EMBL" id="KAF1383273.1"/>
    </source>
</evidence>
<accession>A0A6A5F374</accession>